<dbReference type="EMBL" id="JACHZF010000009">
    <property type="protein sequence ID" value="MBB3330664.1"/>
    <property type="molecule type" value="Genomic_DNA"/>
</dbReference>
<accession>A0A7W5PAD4</accession>
<proteinExistence type="predicted"/>
<organism evidence="1 2">
    <name type="scientific">Halomonas campaniensis</name>
    <dbReference type="NCBI Taxonomy" id="213554"/>
    <lineage>
        <taxon>Bacteria</taxon>
        <taxon>Pseudomonadati</taxon>
        <taxon>Pseudomonadota</taxon>
        <taxon>Gammaproteobacteria</taxon>
        <taxon>Oceanospirillales</taxon>
        <taxon>Halomonadaceae</taxon>
        <taxon>Halomonas</taxon>
    </lineage>
</organism>
<evidence type="ECO:0000313" key="1">
    <source>
        <dbReference type="EMBL" id="MBB3330664.1"/>
    </source>
</evidence>
<gene>
    <name evidence="1" type="ORF">BDK63_001532</name>
</gene>
<name>A0A7W5PAD4_9GAMM</name>
<sequence length="36" mass="3903">MAPQAVLGSVSALIRRQACEEALWTHPWALPMPSLA</sequence>
<dbReference type="Proteomes" id="UP000553442">
    <property type="component" value="Unassembled WGS sequence"/>
</dbReference>
<dbReference type="AlphaFoldDB" id="A0A7W5PAD4"/>
<reference evidence="1 2" key="1">
    <citation type="submission" date="2020-08" db="EMBL/GenBank/DDBJ databases">
        <title>Genomic Encyclopedia of Archaeal and Bacterial Type Strains, Phase II (KMG-II): from individual species to whole genera.</title>
        <authorList>
            <person name="Goeker M."/>
        </authorList>
    </citation>
    <scope>NUCLEOTIDE SEQUENCE [LARGE SCALE GENOMIC DNA]</scope>
    <source>
        <strain evidence="1 2">5AG</strain>
    </source>
</reference>
<comment type="caution">
    <text evidence="1">The sequence shown here is derived from an EMBL/GenBank/DDBJ whole genome shotgun (WGS) entry which is preliminary data.</text>
</comment>
<protein>
    <submittedName>
        <fullName evidence="1">Uncharacterized protein</fullName>
    </submittedName>
</protein>
<keyword evidence="2" id="KW-1185">Reference proteome</keyword>
<evidence type="ECO:0000313" key="2">
    <source>
        <dbReference type="Proteomes" id="UP000553442"/>
    </source>
</evidence>